<evidence type="ECO:0000313" key="3">
    <source>
        <dbReference type="Proteomes" id="UP000634579"/>
    </source>
</evidence>
<dbReference type="EMBL" id="JADKRP010000013">
    <property type="protein sequence ID" value="MBF4632772.1"/>
    <property type="molecule type" value="Genomic_DNA"/>
</dbReference>
<proteinExistence type="predicted"/>
<dbReference type="InterPro" id="IPR032584">
    <property type="entry name" value="DUF4913"/>
</dbReference>
<sequence>MTAHDPLDDPDFDEEYDLDGPDVDEEEDDDDEQAVPELVFASVDEWFRRYWRFSYRRRVSGKGTGTGRWSARWWENDEAMQRLTVLWRGWEAARQDPALGTSAWW</sequence>
<reference evidence="2 3" key="1">
    <citation type="submission" date="2020-10" db="EMBL/GenBank/DDBJ databases">
        <title>Draft genome sequences of plant-associated actinobacteria.</title>
        <authorList>
            <person name="Tarlachkov S.V."/>
            <person name="Starodumova I.P."/>
            <person name="Dorofeeva L.V."/>
            <person name="Prisyazhnaya N.V."/>
            <person name="Roubtsova T.V."/>
            <person name="Chizhov V.N."/>
            <person name="Nadler S.A."/>
            <person name="Subbotin S.A."/>
            <person name="Evtushenko L.I."/>
        </authorList>
    </citation>
    <scope>NUCLEOTIDE SEQUENCE [LARGE SCALE GENOMIC DNA]</scope>
    <source>
        <strain evidence="2 3">VKM Ac-2886</strain>
    </source>
</reference>
<protein>
    <submittedName>
        <fullName evidence="2">DUF4913 domain-containing protein</fullName>
    </submittedName>
</protein>
<dbReference type="Proteomes" id="UP000634579">
    <property type="component" value="Unassembled WGS sequence"/>
</dbReference>
<organism evidence="2 3">
    <name type="scientific">Clavibacter phaseoli</name>
    <dbReference type="NCBI Taxonomy" id="1734031"/>
    <lineage>
        <taxon>Bacteria</taxon>
        <taxon>Bacillati</taxon>
        <taxon>Actinomycetota</taxon>
        <taxon>Actinomycetes</taxon>
        <taxon>Micrococcales</taxon>
        <taxon>Microbacteriaceae</taxon>
        <taxon>Clavibacter</taxon>
    </lineage>
</organism>
<gene>
    <name evidence="2" type="ORF">ITJ42_16265</name>
</gene>
<comment type="caution">
    <text evidence="2">The sequence shown here is derived from an EMBL/GenBank/DDBJ whole genome shotgun (WGS) entry which is preliminary data.</text>
</comment>
<evidence type="ECO:0000313" key="2">
    <source>
        <dbReference type="EMBL" id="MBF4632772.1"/>
    </source>
</evidence>
<feature type="non-terminal residue" evidence="2">
    <location>
        <position position="105"/>
    </location>
</feature>
<dbReference type="RefSeq" id="WP_194676336.1">
    <property type="nucleotide sequence ID" value="NZ_JADKRP010000013.1"/>
</dbReference>
<name>A0A8I0SLF6_9MICO</name>
<dbReference type="AlphaFoldDB" id="A0A8I0SLF6"/>
<feature type="region of interest" description="Disordered" evidence="1">
    <location>
        <begin position="1"/>
        <end position="34"/>
    </location>
</feature>
<evidence type="ECO:0000256" key="1">
    <source>
        <dbReference type="SAM" id="MobiDB-lite"/>
    </source>
</evidence>
<dbReference type="Pfam" id="PF16259">
    <property type="entry name" value="DUF4913"/>
    <property type="match status" value="1"/>
</dbReference>
<feature type="compositionally biased region" description="Acidic residues" evidence="1">
    <location>
        <begin position="8"/>
        <end position="34"/>
    </location>
</feature>
<accession>A0A8I0SLF6</accession>
<keyword evidence="3" id="KW-1185">Reference proteome</keyword>